<name>A0A0E1WXM2_9HYPH</name>
<feature type="transmembrane region" description="Helical" evidence="1">
    <location>
        <begin position="221"/>
        <end position="246"/>
    </location>
</feature>
<keyword evidence="1" id="KW-0812">Transmembrane</keyword>
<sequence>MNSFILSGRLGYAEIFKSPVFWLCLILVVLAGLLAMPLAVPIGPMYWDTYIYLDAAQRIKMGQIPGADFSTPVGPLGYYLFTAGLALFPKAQLLLLAQWSMLAAAAPLMAVVLGAIGPQRRALAFALLVPFLIFGIFPANVQAFHTYPGLDGFGIYNRQTSLLIYVLVSGLMFIREGRKLAVFCAIAMLCLFLTKITGFLVGGLIGLAALLAGRISVRSTILAAVLFLAVLAILELNGHMMTAYLADIARLVALNEEALLPRFLTVMSGKLDVILPSGLLVLALFWIDMTRPNRSIRFFDSNWIWLGVTLLGGIILETQNTGSQEFIFLWPVLLMIFQRIKLLDEKAKLAFLALAAIAVIPTFTQVMHKTLRAMAVAPTYIEPPTSNLKNMARVLARRDIMERASLLKDHYAKQNAAYMDLAEKGQLPSFRLYAELDFQVFWLLSADTMLKALTQFETQNGIRLQSLMTLDFADPFPWLLGRDATRLIQIGADPFRTVPKMTPDVKAAVEATDGVLRPNCPATTAHYKLQEIYADALQNREVVKLNDCWDLLLRPGLKKAE</sequence>
<dbReference type="EMBL" id="EQ999534">
    <property type="protein sequence ID" value="EEZ28744.1"/>
    <property type="molecule type" value="Genomic_DNA"/>
</dbReference>
<evidence type="ECO:0000313" key="2">
    <source>
        <dbReference type="EMBL" id="EEZ28744.1"/>
    </source>
</evidence>
<proteinExistence type="predicted"/>
<reference evidence="2" key="1">
    <citation type="submission" date="2009-01" db="EMBL/GenBank/DDBJ databases">
        <title>The Genome Sequence of Brucella pinnipedialis M292/94/1.</title>
        <authorList>
            <consortium name="The Broad Institute Genome Sequencing Platform"/>
            <person name="Ward D."/>
            <person name="Young S.K."/>
            <person name="Kodira C.D."/>
            <person name="Zeng Q."/>
            <person name="Koehrsen M."/>
            <person name="Alvarado L."/>
            <person name="Berlin A."/>
            <person name="Borenstein D."/>
            <person name="Chen Z."/>
            <person name="Engels R."/>
            <person name="Freedman E."/>
            <person name="Gellesch M."/>
            <person name="Goldberg J."/>
            <person name="Griggs A."/>
            <person name="Gujja S."/>
            <person name="Heiman D."/>
            <person name="Hepburn T."/>
            <person name="Howarth C."/>
            <person name="Jen D."/>
            <person name="Larson L."/>
            <person name="Lewis B."/>
            <person name="Mehta T."/>
            <person name="Park D."/>
            <person name="Pearson M."/>
            <person name="Roberts A."/>
            <person name="Saif S."/>
            <person name="Shea T."/>
            <person name="Shenoy N."/>
            <person name="Sisk P."/>
            <person name="Stolte C."/>
            <person name="Sykes S."/>
            <person name="Walk T."/>
            <person name="White J."/>
            <person name="Yandava C."/>
            <person name="Whatmore A.M."/>
            <person name="Perrett L.L."/>
            <person name="O'Callaghan D."/>
            <person name="Nusbaum C."/>
            <person name="Galagan J."/>
            <person name="Birren B."/>
        </authorList>
    </citation>
    <scope>NUCLEOTIDE SEQUENCE [LARGE SCALE GENOMIC DNA]</scope>
    <source>
        <strain evidence="2">M292/94/1</strain>
    </source>
</reference>
<feature type="transmembrane region" description="Helical" evidence="1">
    <location>
        <begin position="95"/>
        <end position="116"/>
    </location>
</feature>
<evidence type="ECO:0000256" key="1">
    <source>
        <dbReference type="SAM" id="Phobius"/>
    </source>
</evidence>
<protein>
    <recommendedName>
        <fullName evidence="3">Glycosyltransferase RgtA/B/C/D-like domain-containing protein</fullName>
    </recommendedName>
</protein>
<organism evidence="2">
    <name type="scientific">Brucella pinnipedialis M292/94/1</name>
    <dbReference type="NCBI Taxonomy" id="520462"/>
    <lineage>
        <taxon>Bacteria</taxon>
        <taxon>Pseudomonadati</taxon>
        <taxon>Pseudomonadota</taxon>
        <taxon>Alphaproteobacteria</taxon>
        <taxon>Hyphomicrobiales</taxon>
        <taxon>Brucellaceae</taxon>
        <taxon>Brucella/Ochrobactrum group</taxon>
        <taxon>Brucella</taxon>
    </lineage>
</organism>
<feature type="transmembrane region" description="Helical" evidence="1">
    <location>
        <begin position="122"/>
        <end position="143"/>
    </location>
</feature>
<dbReference type="AlphaFoldDB" id="A0A0E1WXM2"/>
<dbReference type="RefSeq" id="WP_006640738.1">
    <property type="nucleotide sequence ID" value="NZ_EQ999534.1"/>
</dbReference>
<gene>
    <name evidence="2" type="ORF">BALG_02097</name>
</gene>
<keyword evidence="1" id="KW-0472">Membrane</keyword>
<feature type="transmembrane region" description="Helical" evidence="1">
    <location>
        <begin position="299"/>
        <end position="316"/>
    </location>
</feature>
<keyword evidence="1" id="KW-1133">Transmembrane helix</keyword>
<accession>A0A0E1WXM2</accession>
<evidence type="ECO:0008006" key="3">
    <source>
        <dbReference type="Google" id="ProtNLM"/>
    </source>
</evidence>
<feature type="transmembrane region" description="Helical" evidence="1">
    <location>
        <begin position="20"/>
        <end position="40"/>
    </location>
</feature>
<feature type="transmembrane region" description="Helical" evidence="1">
    <location>
        <begin position="180"/>
        <end position="209"/>
    </location>
</feature>
<feature type="transmembrane region" description="Helical" evidence="1">
    <location>
        <begin position="349"/>
        <end position="367"/>
    </location>
</feature>
<feature type="transmembrane region" description="Helical" evidence="1">
    <location>
        <begin position="322"/>
        <end position="337"/>
    </location>
</feature>
<feature type="transmembrane region" description="Helical" evidence="1">
    <location>
        <begin position="155"/>
        <end position="174"/>
    </location>
</feature>
<dbReference type="HOGENOM" id="CLU_472354_0_0_5"/>
<dbReference type="Proteomes" id="UP000004659">
    <property type="component" value="Unassembled WGS sequence"/>
</dbReference>